<protein>
    <submittedName>
        <fullName evidence="1">Agglutinin biogenesis protein MshI</fullName>
    </submittedName>
</protein>
<accession>A0A3G2E9V7</accession>
<dbReference type="InterPro" id="IPR043129">
    <property type="entry name" value="ATPase_NBD"/>
</dbReference>
<dbReference type="PANTHER" id="PTHR32432:SF3">
    <property type="entry name" value="ETHANOLAMINE UTILIZATION PROTEIN EUTJ"/>
    <property type="match status" value="1"/>
</dbReference>
<organism evidence="1 2">
    <name type="scientific">Janthinobacterium agaricidamnosum</name>
    <dbReference type="NCBI Taxonomy" id="55508"/>
    <lineage>
        <taxon>Bacteria</taxon>
        <taxon>Pseudomonadati</taxon>
        <taxon>Pseudomonadota</taxon>
        <taxon>Betaproteobacteria</taxon>
        <taxon>Burkholderiales</taxon>
        <taxon>Oxalobacteraceae</taxon>
        <taxon>Janthinobacterium</taxon>
    </lineage>
</organism>
<dbReference type="Gene3D" id="3.30.1490.300">
    <property type="match status" value="1"/>
</dbReference>
<dbReference type="EMBL" id="CP033019">
    <property type="protein sequence ID" value="AYM77098.1"/>
    <property type="molecule type" value="Genomic_DNA"/>
</dbReference>
<dbReference type="RefSeq" id="WP_070312058.1">
    <property type="nucleotide sequence ID" value="NZ_CP033019.1"/>
</dbReference>
<keyword evidence="2" id="KW-1185">Reference proteome</keyword>
<reference evidence="1 2" key="1">
    <citation type="submission" date="2018-10" db="EMBL/GenBank/DDBJ databases">
        <title>Effects of UV and annual dynamics of microbial communities in freshwater RAS systems.</title>
        <authorList>
            <person name="Bekkelund A.K."/>
            <person name="Hansen B.R."/>
            <person name="Stokken H."/>
            <person name="Eriksen B.F."/>
            <person name="Kashulin N.A."/>
        </authorList>
    </citation>
    <scope>NUCLEOTIDE SEQUENCE [LARGE SCALE GENOMIC DNA]</scope>
    <source>
        <strain evidence="1 2">BHSEK</strain>
    </source>
</reference>
<sequence length="319" mass="34800">MGLFARARKYDGWLATAFGREGVSAVVVERPADGLPRVLCASYQAAERPASAEVLEKLGKELQAAARHCSTVLAGGEYQLLSLEAPAVPREELKTAVGWRLKDMLDFPLAEATIDVFDIPGDPNGTQRGSSVFAVAARNSAVSRRQGLYGVCKIGLSVIDIPEMAQRNIATLLETPGRGIAVLSFDGDGGLLTMSFNGELYQARRIDVTLPQLHSPDASQYYDRVTLELQRSFDHFDRQFHFISLSRLMLMTGASDGLHGYLADNLYMPVERLDLNQVFDFSRVAALREPDMQARYFLALGAALREGGMLPGKSEGKGA</sequence>
<dbReference type="PANTHER" id="PTHR32432">
    <property type="entry name" value="CELL DIVISION PROTEIN FTSA-RELATED"/>
    <property type="match status" value="1"/>
</dbReference>
<gene>
    <name evidence="1" type="ORF">D9M09_15790</name>
</gene>
<dbReference type="SUPFAM" id="SSF53067">
    <property type="entry name" value="Actin-like ATPase domain"/>
    <property type="match status" value="1"/>
</dbReference>
<dbReference type="AlphaFoldDB" id="A0A3G2E9V7"/>
<dbReference type="Proteomes" id="UP000279594">
    <property type="component" value="Chromosome"/>
</dbReference>
<dbReference type="InterPro" id="IPR050696">
    <property type="entry name" value="FtsA/MreB"/>
</dbReference>
<evidence type="ECO:0000313" key="2">
    <source>
        <dbReference type="Proteomes" id="UP000279594"/>
    </source>
</evidence>
<name>A0A3G2E9V7_9BURK</name>
<dbReference type="Gene3D" id="3.30.420.40">
    <property type="match status" value="2"/>
</dbReference>
<evidence type="ECO:0000313" key="1">
    <source>
        <dbReference type="EMBL" id="AYM77098.1"/>
    </source>
</evidence>
<proteinExistence type="predicted"/>